<dbReference type="AlphaFoldDB" id="A0A418VLC7"/>
<organism evidence="1 2">
    <name type="scientific">Azospirillum cavernae</name>
    <dbReference type="NCBI Taxonomy" id="2320860"/>
    <lineage>
        <taxon>Bacteria</taxon>
        <taxon>Pseudomonadati</taxon>
        <taxon>Pseudomonadota</taxon>
        <taxon>Alphaproteobacteria</taxon>
        <taxon>Rhodospirillales</taxon>
        <taxon>Azospirillaceae</taxon>
        <taxon>Azospirillum</taxon>
    </lineage>
</organism>
<keyword evidence="1" id="KW-0378">Hydrolase</keyword>
<reference evidence="1 2" key="1">
    <citation type="submission" date="2018-09" db="EMBL/GenBank/DDBJ databases">
        <authorList>
            <person name="Zhu H."/>
        </authorList>
    </citation>
    <scope>NUCLEOTIDE SEQUENCE [LARGE SCALE GENOMIC DNA]</scope>
    <source>
        <strain evidence="1 2">K2W22B-5</strain>
    </source>
</reference>
<evidence type="ECO:0000313" key="2">
    <source>
        <dbReference type="Proteomes" id="UP000283458"/>
    </source>
</evidence>
<dbReference type="Gene3D" id="3.40.50.1110">
    <property type="entry name" value="SGNH hydrolase"/>
    <property type="match status" value="1"/>
</dbReference>
<protein>
    <submittedName>
        <fullName evidence="1">SGNH/GDSL hydrolase family protein</fullName>
    </submittedName>
</protein>
<gene>
    <name evidence="1" type="ORF">D3877_28835</name>
</gene>
<dbReference type="GO" id="GO:0016788">
    <property type="term" value="F:hydrolase activity, acting on ester bonds"/>
    <property type="evidence" value="ECO:0007669"/>
    <property type="project" value="UniProtKB-ARBA"/>
</dbReference>
<accession>A0A418VLC7</accession>
<sequence length="381" mass="43233">MPRFVQDDPNDIFSRLNGSLKAHALGWFRLSAEQWPVYEAETRLMHRFGYVYEPFVEFRHSPVTGITLNMSEHGFRPVMEQGPWPPPSDQYTIFFFGGSTAMHFGPDWTGIANRLQDALAGSTKKQVKIYNFGRGAYFSSQEALLYLDLVCRGYIPNMAIFLDGLNDFYFHDGVPATGAIFRDALRRHARSGLDETGSRPNWHALRMFWNSLPVPRLIDRLIDRHLTRTEQTAVYRTESLTPMAADAVIRRYLFNKNVIERVSEENGTRAVFVWQPVPGYRYDLRHHIAMHPTQGLCGHERSGMGYARMAEWVAASPMGDTFIWLADLQDERAEPLYVDAVHYTAAFADAIADAIAQALVSRGLLAPSPRPRVSDSETAPT</sequence>
<dbReference type="Proteomes" id="UP000283458">
    <property type="component" value="Unassembled WGS sequence"/>
</dbReference>
<dbReference type="InterPro" id="IPR036514">
    <property type="entry name" value="SGNH_hydro_sf"/>
</dbReference>
<name>A0A418VLC7_9PROT</name>
<comment type="caution">
    <text evidence="1">The sequence shown here is derived from an EMBL/GenBank/DDBJ whole genome shotgun (WGS) entry which is preliminary data.</text>
</comment>
<evidence type="ECO:0000313" key="1">
    <source>
        <dbReference type="EMBL" id="RJF76886.1"/>
    </source>
</evidence>
<dbReference type="SUPFAM" id="SSF52266">
    <property type="entry name" value="SGNH hydrolase"/>
    <property type="match status" value="1"/>
</dbReference>
<dbReference type="EMBL" id="QYUL01000006">
    <property type="protein sequence ID" value="RJF76886.1"/>
    <property type="molecule type" value="Genomic_DNA"/>
</dbReference>
<keyword evidence="2" id="KW-1185">Reference proteome</keyword>
<proteinExistence type="predicted"/>